<dbReference type="InterPro" id="IPR013216">
    <property type="entry name" value="Methyltransf_11"/>
</dbReference>
<comment type="catalytic activity">
    <reaction evidence="1 8">
        <text>malonyl-[ACP] + S-adenosyl-L-methionine = malonyl-[ACP] methyl ester + S-adenosyl-L-homocysteine</text>
        <dbReference type="Rhea" id="RHEA:17105"/>
        <dbReference type="Rhea" id="RHEA-COMP:9623"/>
        <dbReference type="Rhea" id="RHEA-COMP:9954"/>
        <dbReference type="ChEBI" id="CHEBI:57856"/>
        <dbReference type="ChEBI" id="CHEBI:59789"/>
        <dbReference type="ChEBI" id="CHEBI:78449"/>
        <dbReference type="ChEBI" id="CHEBI:78845"/>
        <dbReference type="EC" id="2.1.1.197"/>
    </reaction>
</comment>
<evidence type="ECO:0000256" key="2">
    <source>
        <dbReference type="ARBA" id="ARBA00004746"/>
    </source>
</evidence>
<dbReference type="InterPro" id="IPR011814">
    <property type="entry name" value="BioC"/>
</dbReference>
<comment type="pathway">
    <text evidence="2 8">Cofactor biosynthesis; biotin biosynthesis.</text>
</comment>
<dbReference type="AlphaFoldDB" id="A0A916N1Q7"/>
<comment type="caution">
    <text evidence="10">The sequence shown here is derived from an EMBL/GenBank/DDBJ whole genome shotgun (WGS) entry which is preliminary data.</text>
</comment>
<keyword evidence="4 8" id="KW-0489">Methyltransferase</keyword>
<evidence type="ECO:0000259" key="9">
    <source>
        <dbReference type="Pfam" id="PF08241"/>
    </source>
</evidence>
<protein>
    <recommendedName>
        <fullName evidence="3 8">Malonyl-[acyl-carrier protein] O-methyltransferase</fullName>
        <shortName evidence="8">Malonyl-ACP O-methyltransferase</shortName>
        <ecNumber evidence="3 8">2.1.1.197</ecNumber>
    </recommendedName>
    <alternativeName>
        <fullName evidence="8">Biotin synthesis protein BioC</fullName>
    </alternativeName>
</protein>
<keyword evidence="7 8" id="KW-0093">Biotin biosynthesis</keyword>
<dbReference type="PANTHER" id="PTHR13090:SF1">
    <property type="entry name" value="ARGININE-HYDROXYLASE NDUFAF5, MITOCHONDRIAL"/>
    <property type="match status" value="1"/>
</dbReference>
<sequence length="284" mass="31920">MRSDFSKAAASYDEAAVLAAEVGRRMAERLDYVKIAPLCMADIGCATGDGIRELQRRYPKALPLAIDFARPMLQQVQARNSLLQRLRGAVPRLLNADVQALPLRNESLSLVWSNLMLHWLDDPQPALRELQRSLETGGLLMFSMLGLDTLKEIRAACIACGIEPPLRRFYDMHDIGDMLVAAGFADPVMDMEMITLAYRSPRVLLRDQRHLGVRDALFGSLGKPVGWRDWRRVLAAWQEHKIETGLPATFEIIYGHAWKPESRSKPRTLSDGRTVISFVKKPSA</sequence>
<dbReference type="GO" id="GO:0010340">
    <property type="term" value="F:carboxyl-O-methyltransferase activity"/>
    <property type="evidence" value="ECO:0007669"/>
    <property type="project" value="UniProtKB-UniRule"/>
</dbReference>
<keyword evidence="6 8" id="KW-0949">S-adenosyl-L-methionine</keyword>
<dbReference type="InterPro" id="IPR029063">
    <property type="entry name" value="SAM-dependent_MTases_sf"/>
</dbReference>
<evidence type="ECO:0000313" key="10">
    <source>
        <dbReference type="EMBL" id="CAG4885190.1"/>
    </source>
</evidence>
<evidence type="ECO:0000256" key="5">
    <source>
        <dbReference type="ARBA" id="ARBA00022679"/>
    </source>
</evidence>
<dbReference type="GO" id="GO:0032259">
    <property type="term" value="P:methylation"/>
    <property type="evidence" value="ECO:0007669"/>
    <property type="project" value="UniProtKB-KW"/>
</dbReference>
<reference evidence="10" key="1">
    <citation type="submission" date="2021-04" db="EMBL/GenBank/DDBJ databases">
        <authorList>
            <person name="Hornung B."/>
        </authorList>
    </citation>
    <scope>NUCLEOTIDE SEQUENCE</scope>
    <source>
        <strain evidence="10">G5G6</strain>
    </source>
</reference>
<dbReference type="Proteomes" id="UP000742786">
    <property type="component" value="Unassembled WGS sequence"/>
</dbReference>
<dbReference type="EMBL" id="CAJQUM010000001">
    <property type="protein sequence ID" value="CAG4885190.1"/>
    <property type="molecule type" value="Genomic_DNA"/>
</dbReference>
<dbReference type="EC" id="2.1.1.197" evidence="3 8"/>
<evidence type="ECO:0000256" key="6">
    <source>
        <dbReference type="ARBA" id="ARBA00022691"/>
    </source>
</evidence>
<evidence type="ECO:0000256" key="1">
    <source>
        <dbReference type="ARBA" id="ARBA00000852"/>
    </source>
</evidence>
<gene>
    <name evidence="8 10" type="primary">bioC</name>
    <name evidence="10" type="ORF">GTOL_13073</name>
</gene>
<dbReference type="InterPro" id="IPR050602">
    <property type="entry name" value="Malonyl-ACP_OMT"/>
</dbReference>
<dbReference type="GO" id="GO:0008757">
    <property type="term" value="F:S-adenosylmethionine-dependent methyltransferase activity"/>
    <property type="evidence" value="ECO:0007669"/>
    <property type="project" value="InterPro"/>
</dbReference>
<proteinExistence type="inferred from homology"/>
<accession>A0A916N1Q7</accession>
<feature type="domain" description="Methyltransferase type 11" evidence="9">
    <location>
        <begin position="42"/>
        <end position="142"/>
    </location>
</feature>
<dbReference type="SUPFAM" id="SSF53335">
    <property type="entry name" value="S-adenosyl-L-methionine-dependent methyltransferases"/>
    <property type="match status" value="1"/>
</dbReference>
<keyword evidence="11" id="KW-1185">Reference proteome</keyword>
<comment type="similarity">
    <text evidence="8">Belongs to the methyltransferase superfamily.</text>
</comment>
<organism evidence="10 11">
    <name type="scientific">Georgfuchsia toluolica</name>
    <dbReference type="NCBI Taxonomy" id="424218"/>
    <lineage>
        <taxon>Bacteria</taxon>
        <taxon>Pseudomonadati</taxon>
        <taxon>Pseudomonadota</taxon>
        <taxon>Betaproteobacteria</taxon>
        <taxon>Nitrosomonadales</taxon>
        <taxon>Sterolibacteriaceae</taxon>
        <taxon>Georgfuchsia</taxon>
    </lineage>
</organism>
<dbReference type="PANTHER" id="PTHR13090">
    <property type="entry name" value="ARGININE-HYDROXYLASE NDUFAF5, MITOCHONDRIAL"/>
    <property type="match status" value="1"/>
</dbReference>
<dbReference type="HAMAP" id="MF_00835">
    <property type="entry name" value="BioC"/>
    <property type="match status" value="1"/>
</dbReference>
<dbReference type="Pfam" id="PF08241">
    <property type="entry name" value="Methyltransf_11"/>
    <property type="match status" value="1"/>
</dbReference>
<dbReference type="CDD" id="cd02440">
    <property type="entry name" value="AdoMet_MTases"/>
    <property type="match status" value="1"/>
</dbReference>
<evidence type="ECO:0000256" key="4">
    <source>
        <dbReference type="ARBA" id="ARBA00022603"/>
    </source>
</evidence>
<evidence type="ECO:0000256" key="3">
    <source>
        <dbReference type="ARBA" id="ARBA00012327"/>
    </source>
</evidence>
<comment type="function">
    <text evidence="8">Converts the free carboxyl group of a malonyl-thioester to its methyl ester by transfer of a methyl group from S-adenosyl-L-methionine (SAM). It allows to synthesize pimeloyl-ACP via the fatty acid synthetic pathway.</text>
</comment>
<dbReference type="GO" id="GO:0009102">
    <property type="term" value="P:biotin biosynthetic process"/>
    <property type="evidence" value="ECO:0007669"/>
    <property type="project" value="UniProtKB-UniRule"/>
</dbReference>
<dbReference type="Gene3D" id="3.40.50.150">
    <property type="entry name" value="Vaccinia Virus protein VP39"/>
    <property type="match status" value="1"/>
</dbReference>
<evidence type="ECO:0000256" key="8">
    <source>
        <dbReference type="HAMAP-Rule" id="MF_00835"/>
    </source>
</evidence>
<name>A0A916N1Q7_9PROT</name>
<dbReference type="RefSeq" id="WP_220636957.1">
    <property type="nucleotide sequence ID" value="NZ_CAJQUM010000001.1"/>
</dbReference>
<evidence type="ECO:0000313" key="11">
    <source>
        <dbReference type="Proteomes" id="UP000742786"/>
    </source>
</evidence>
<keyword evidence="5 8" id="KW-0808">Transferase</keyword>
<evidence type="ECO:0000256" key="7">
    <source>
        <dbReference type="ARBA" id="ARBA00022756"/>
    </source>
</evidence>
<dbReference type="GO" id="GO:0102130">
    <property type="term" value="F:malonyl-CoA methyltransferase activity"/>
    <property type="evidence" value="ECO:0007669"/>
    <property type="project" value="UniProtKB-EC"/>
</dbReference>